<dbReference type="AlphaFoldDB" id="A0A518D5N6"/>
<reference evidence="1 2" key="1">
    <citation type="submission" date="2019-02" db="EMBL/GenBank/DDBJ databases">
        <title>Deep-cultivation of Planctomycetes and their phenomic and genomic characterization uncovers novel biology.</title>
        <authorList>
            <person name="Wiegand S."/>
            <person name="Jogler M."/>
            <person name="Boedeker C."/>
            <person name="Pinto D."/>
            <person name="Vollmers J."/>
            <person name="Rivas-Marin E."/>
            <person name="Kohn T."/>
            <person name="Peeters S.H."/>
            <person name="Heuer A."/>
            <person name="Rast P."/>
            <person name="Oberbeckmann S."/>
            <person name="Bunk B."/>
            <person name="Jeske O."/>
            <person name="Meyerdierks A."/>
            <person name="Storesund J.E."/>
            <person name="Kallscheuer N."/>
            <person name="Luecker S."/>
            <person name="Lage O.M."/>
            <person name="Pohl T."/>
            <person name="Merkel B.J."/>
            <person name="Hornburger P."/>
            <person name="Mueller R.-W."/>
            <person name="Bruemmer F."/>
            <person name="Labrenz M."/>
            <person name="Spormann A.M."/>
            <person name="Op den Camp H."/>
            <person name="Overmann J."/>
            <person name="Amann R."/>
            <person name="Jetten M.S.M."/>
            <person name="Mascher T."/>
            <person name="Medema M.H."/>
            <person name="Devos D.P."/>
            <person name="Kaster A.-K."/>
            <person name="Ovreas L."/>
            <person name="Rohde M."/>
            <person name="Galperin M.Y."/>
            <person name="Jogler C."/>
        </authorList>
    </citation>
    <scope>NUCLEOTIDE SEQUENCE [LARGE SCALE GENOMIC DNA]</scope>
    <source>
        <strain evidence="1 2">Pla175</strain>
    </source>
</reference>
<evidence type="ECO:0000313" key="1">
    <source>
        <dbReference type="EMBL" id="QDU86792.1"/>
    </source>
</evidence>
<accession>A0A518D5N6</accession>
<name>A0A518D5N6_9BACT</name>
<gene>
    <name evidence="1" type="ORF">Pla175_01440</name>
</gene>
<evidence type="ECO:0000313" key="2">
    <source>
        <dbReference type="Proteomes" id="UP000317429"/>
    </source>
</evidence>
<proteinExistence type="predicted"/>
<protein>
    <submittedName>
        <fullName evidence="1">Uncharacterized protein</fullName>
    </submittedName>
</protein>
<organism evidence="1 2">
    <name type="scientific">Pirellulimonas nuda</name>
    <dbReference type="NCBI Taxonomy" id="2528009"/>
    <lineage>
        <taxon>Bacteria</taxon>
        <taxon>Pseudomonadati</taxon>
        <taxon>Planctomycetota</taxon>
        <taxon>Planctomycetia</taxon>
        <taxon>Pirellulales</taxon>
        <taxon>Lacipirellulaceae</taxon>
        <taxon>Pirellulimonas</taxon>
    </lineage>
</organism>
<dbReference type="EMBL" id="CP036291">
    <property type="protein sequence ID" value="QDU86792.1"/>
    <property type="molecule type" value="Genomic_DNA"/>
</dbReference>
<sequence>MVQSGGLGPVVEQLREALTPEQIRELIVSLVQGG</sequence>
<dbReference type="Proteomes" id="UP000317429">
    <property type="component" value="Chromosome"/>
</dbReference>
<dbReference type="KEGG" id="pnd:Pla175_01440"/>
<keyword evidence="2" id="KW-1185">Reference proteome</keyword>